<proteinExistence type="predicted"/>
<dbReference type="EMBL" id="VTOY01000007">
    <property type="protein sequence ID" value="TYZ21945.1"/>
    <property type="molecule type" value="Genomic_DNA"/>
</dbReference>
<dbReference type="GO" id="GO:0046872">
    <property type="term" value="F:metal ion binding"/>
    <property type="evidence" value="ECO:0007669"/>
    <property type="project" value="UniProtKB-KW"/>
</dbReference>
<evidence type="ECO:0000259" key="3">
    <source>
        <dbReference type="Pfam" id="PF07687"/>
    </source>
</evidence>
<name>A0A5D6W543_9FIRM</name>
<dbReference type="FunFam" id="3.30.70.360:FF:000001">
    <property type="entry name" value="N-acetyldiaminopimelate deacetylase"/>
    <property type="match status" value="1"/>
</dbReference>
<dbReference type="NCBIfam" id="TIGR01891">
    <property type="entry name" value="amidohydrolases"/>
    <property type="match status" value="1"/>
</dbReference>
<dbReference type="Proteomes" id="UP000323646">
    <property type="component" value="Unassembled WGS sequence"/>
</dbReference>
<feature type="binding site" evidence="2">
    <location>
        <position position="135"/>
    </location>
    <ligand>
        <name>Mn(2+)</name>
        <dbReference type="ChEBI" id="CHEBI:29035"/>
        <label>2</label>
    </ligand>
</feature>
<feature type="binding site" evidence="2">
    <location>
        <position position="351"/>
    </location>
    <ligand>
        <name>Mn(2+)</name>
        <dbReference type="ChEBI" id="CHEBI:29035"/>
        <label>2</label>
    </ligand>
</feature>
<dbReference type="GO" id="GO:0050118">
    <property type="term" value="F:N-acetyldiaminopimelate deacetylase activity"/>
    <property type="evidence" value="ECO:0007669"/>
    <property type="project" value="UniProtKB-ARBA"/>
</dbReference>
<evidence type="ECO:0000256" key="1">
    <source>
        <dbReference type="ARBA" id="ARBA00022801"/>
    </source>
</evidence>
<evidence type="ECO:0000256" key="2">
    <source>
        <dbReference type="PIRSR" id="PIRSR005962-1"/>
    </source>
</evidence>
<dbReference type="AlphaFoldDB" id="A0A5D6W543"/>
<feature type="binding site" evidence="2">
    <location>
        <position position="159"/>
    </location>
    <ligand>
        <name>Mn(2+)</name>
        <dbReference type="ChEBI" id="CHEBI:29035"/>
        <label>2</label>
    </ligand>
</feature>
<evidence type="ECO:0000313" key="5">
    <source>
        <dbReference type="Proteomes" id="UP000323646"/>
    </source>
</evidence>
<comment type="caution">
    <text evidence="4">The sequence shown here is derived from an EMBL/GenBank/DDBJ whole genome shotgun (WGS) entry which is preliminary data.</text>
</comment>
<keyword evidence="2" id="KW-0479">Metal-binding</keyword>
<dbReference type="RefSeq" id="WP_149171719.1">
    <property type="nucleotide sequence ID" value="NZ_VTOY01000007.1"/>
</dbReference>
<feature type="binding site" evidence="2">
    <location>
        <position position="101"/>
    </location>
    <ligand>
        <name>Mn(2+)</name>
        <dbReference type="ChEBI" id="CHEBI:29035"/>
        <label>2</label>
    </ligand>
</feature>
<accession>A0A5D6W543</accession>
<dbReference type="GO" id="GO:0019877">
    <property type="term" value="P:diaminopimelate biosynthetic process"/>
    <property type="evidence" value="ECO:0007669"/>
    <property type="project" value="UniProtKB-ARBA"/>
</dbReference>
<organism evidence="4 5">
    <name type="scientific">Selenomonas ruminis</name>
    <dbReference type="NCBI Taxonomy" id="2593411"/>
    <lineage>
        <taxon>Bacteria</taxon>
        <taxon>Bacillati</taxon>
        <taxon>Bacillota</taxon>
        <taxon>Negativicutes</taxon>
        <taxon>Selenomonadales</taxon>
        <taxon>Selenomonadaceae</taxon>
        <taxon>Selenomonas</taxon>
    </lineage>
</organism>
<dbReference type="Gene3D" id="3.30.70.360">
    <property type="match status" value="1"/>
</dbReference>
<dbReference type="SUPFAM" id="SSF53187">
    <property type="entry name" value="Zn-dependent exopeptidases"/>
    <property type="match status" value="1"/>
</dbReference>
<dbReference type="InterPro" id="IPR011650">
    <property type="entry name" value="Peptidase_M20_dimer"/>
</dbReference>
<dbReference type="Gene3D" id="3.40.630.10">
    <property type="entry name" value="Zn peptidases"/>
    <property type="match status" value="1"/>
</dbReference>
<dbReference type="PANTHER" id="PTHR11014:SF63">
    <property type="entry name" value="METALLOPEPTIDASE, PUTATIVE (AFU_ORTHOLOGUE AFUA_6G09600)-RELATED"/>
    <property type="match status" value="1"/>
</dbReference>
<evidence type="ECO:0000313" key="4">
    <source>
        <dbReference type="EMBL" id="TYZ21945.1"/>
    </source>
</evidence>
<comment type="cofactor">
    <cofactor evidence="2">
        <name>Mn(2+)</name>
        <dbReference type="ChEBI" id="CHEBI:29035"/>
    </cofactor>
    <text evidence="2">The Mn(2+) ion enhances activity.</text>
</comment>
<keyword evidence="2" id="KW-0464">Manganese</keyword>
<dbReference type="Pfam" id="PF01546">
    <property type="entry name" value="Peptidase_M20"/>
    <property type="match status" value="1"/>
</dbReference>
<dbReference type="InterPro" id="IPR002933">
    <property type="entry name" value="Peptidase_M20"/>
</dbReference>
<sequence>MLDDGYREEIKQKITETFYWLHQHPELSYEEYETTGRLRDVLVSAAIKILDLPLATGLVAEVGQGEPLIALRADIDALPIAEQTDLPYRSQQTGKMHACGHDFHAAALLGAALLLKREEAQLPGKVLLIFQPAEEAPGGAKKILETGVLDGVRAIFGLHTSPLFAVGEVGLMAGPVMAAVDRFNVEFQGKGAHAAHPERGNDTILMGASFVTSLQSIVSRNVSPLEAAVVTVTQFHGGNTWNVIPGKVQLEGTVRTQTPEARAFIKRRLQEIAQGVAASFGGTAVVNYVAGPPVTYNDAHLYEFARQTAQNTSLIERQAPASLGGEDFAYYLEKIPGMFSLIGTGIGPVNHNPKFTADPQALYPAADYMARLAQGALRQEVWKHD</sequence>
<keyword evidence="1 4" id="KW-0378">Hydrolase</keyword>
<dbReference type="PANTHER" id="PTHR11014">
    <property type="entry name" value="PEPTIDASE M20 FAMILY MEMBER"/>
    <property type="match status" value="1"/>
</dbReference>
<reference evidence="4 5" key="1">
    <citation type="submission" date="2019-08" db="EMBL/GenBank/DDBJ databases">
        <title>Selenomonas sp. mPRGC5 and Selenomonas sp. mPRGC8 isolated from ruminal fluid of dairy goat (Capra hircus).</title>
        <authorList>
            <person name="Poothong S."/>
            <person name="Nuengjamnong C."/>
            <person name="Tanasupawat S."/>
        </authorList>
    </citation>
    <scope>NUCLEOTIDE SEQUENCE [LARGE SCALE GENOMIC DNA]</scope>
    <source>
        <strain evidence="5">mPRGC5</strain>
    </source>
</reference>
<dbReference type="Pfam" id="PF07687">
    <property type="entry name" value="M20_dimer"/>
    <property type="match status" value="1"/>
</dbReference>
<keyword evidence="5" id="KW-1185">Reference proteome</keyword>
<protein>
    <submittedName>
        <fullName evidence="4">Amidohydrolase</fullName>
    </submittedName>
</protein>
<dbReference type="InterPro" id="IPR017439">
    <property type="entry name" value="Amidohydrolase"/>
</dbReference>
<dbReference type="InterPro" id="IPR036264">
    <property type="entry name" value="Bact_exopeptidase_dim_dom"/>
</dbReference>
<dbReference type="SUPFAM" id="SSF55031">
    <property type="entry name" value="Bacterial exopeptidase dimerisation domain"/>
    <property type="match status" value="1"/>
</dbReference>
<dbReference type="OrthoDB" id="9776731at2"/>
<gene>
    <name evidence="4" type="ORF">FZ040_09160</name>
</gene>
<feature type="binding site" evidence="2">
    <location>
        <position position="99"/>
    </location>
    <ligand>
        <name>Mn(2+)</name>
        <dbReference type="ChEBI" id="CHEBI:29035"/>
        <label>2</label>
    </ligand>
</feature>
<dbReference type="PIRSF" id="PIRSF005962">
    <property type="entry name" value="Pept_M20D_amidohydro"/>
    <property type="match status" value="1"/>
</dbReference>
<feature type="domain" description="Peptidase M20 dimerisation" evidence="3">
    <location>
        <begin position="183"/>
        <end position="275"/>
    </location>
</feature>